<evidence type="ECO:0000313" key="1">
    <source>
        <dbReference type="EMBL" id="TRZ25737.1"/>
    </source>
</evidence>
<gene>
    <name evidence="1" type="ORF">HGM15179_001323</name>
</gene>
<name>A0A8K1GVT5_9PASS</name>
<keyword evidence="2" id="KW-1185">Reference proteome</keyword>
<evidence type="ECO:0000313" key="2">
    <source>
        <dbReference type="Proteomes" id="UP000796761"/>
    </source>
</evidence>
<dbReference type="Proteomes" id="UP000796761">
    <property type="component" value="Unassembled WGS sequence"/>
</dbReference>
<dbReference type="EMBL" id="SWJQ01000021">
    <property type="protein sequence ID" value="TRZ25737.1"/>
    <property type="molecule type" value="Genomic_DNA"/>
</dbReference>
<organism evidence="1 2">
    <name type="scientific">Zosterops borbonicus</name>
    <dbReference type="NCBI Taxonomy" id="364589"/>
    <lineage>
        <taxon>Eukaryota</taxon>
        <taxon>Metazoa</taxon>
        <taxon>Chordata</taxon>
        <taxon>Craniata</taxon>
        <taxon>Vertebrata</taxon>
        <taxon>Euteleostomi</taxon>
        <taxon>Archelosauria</taxon>
        <taxon>Archosauria</taxon>
        <taxon>Dinosauria</taxon>
        <taxon>Saurischia</taxon>
        <taxon>Theropoda</taxon>
        <taxon>Coelurosauria</taxon>
        <taxon>Aves</taxon>
        <taxon>Neognathae</taxon>
        <taxon>Neoaves</taxon>
        <taxon>Telluraves</taxon>
        <taxon>Australaves</taxon>
        <taxon>Passeriformes</taxon>
        <taxon>Sylvioidea</taxon>
        <taxon>Zosteropidae</taxon>
        <taxon>Zosterops</taxon>
    </lineage>
</organism>
<accession>A0A8K1GVT5</accession>
<protein>
    <submittedName>
        <fullName evidence="1">Uncharacterized protein</fullName>
    </submittedName>
</protein>
<dbReference type="AlphaFoldDB" id="A0A8K1GVT5"/>
<reference evidence="1" key="1">
    <citation type="submission" date="2019-04" db="EMBL/GenBank/DDBJ databases">
        <title>Genome assembly of Zosterops borbonicus 15179.</title>
        <authorList>
            <person name="Leroy T."/>
            <person name="Anselmetti Y."/>
            <person name="Tilak M.-K."/>
            <person name="Nabholz B."/>
        </authorList>
    </citation>
    <scope>NUCLEOTIDE SEQUENCE</scope>
    <source>
        <strain evidence="1">HGM_15179</strain>
        <tissue evidence="1">Muscle</tissue>
    </source>
</reference>
<comment type="caution">
    <text evidence="1">The sequence shown here is derived from an EMBL/GenBank/DDBJ whole genome shotgun (WGS) entry which is preliminary data.</text>
</comment>
<proteinExistence type="predicted"/>
<sequence length="88" mass="9792">MCVPADNEIDLMAFLIQDDEHLPILLKSSGQIEKVTDFWQPEVSDFLPFAGCIDVVESAVALVHDSSLKADKTTPPHVHQRLYEIADS</sequence>